<protein>
    <recommendedName>
        <fullName evidence="3">Solute-binding protein family 3/N-terminal domain-containing protein</fullName>
    </recommendedName>
</protein>
<sequence>MPTIMTSDGQGIVDQLIRDAAREVGMEVEFRVAPTARCREEVNHDLADAFPVVPYTRLLTAIFAYPMRGQGADPARAVVRERVFVFRRVGTSVDWNGRRFSGLQTPVLVPAAAALLLDHLAVLQVPVDMSGHSPQSVFDKLLAKRADAALCWELACAMLLAKLPYADKVEMLPTPFTDELYYFGISRRFYEAHTDQVERLWDAIGHIAQSQAYKQKYRSVVDDLKKKSKR</sequence>
<comment type="caution">
    <text evidence="1">The sequence shown here is derived from an EMBL/GenBank/DDBJ whole genome shotgun (WGS) entry which is preliminary data.</text>
</comment>
<proteinExistence type="predicted"/>
<gene>
    <name evidence="1" type="ORF">H3H36_20475</name>
</gene>
<name>A0A7W2EL22_9BURK</name>
<organism evidence="1 2">
    <name type="scientific">Rugamonas fusca</name>
    <dbReference type="NCBI Taxonomy" id="2758568"/>
    <lineage>
        <taxon>Bacteria</taxon>
        <taxon>Pseudomonadati</taxon>
        <taxon>Pseudomonadota</taxon>
        <taxon>Betaproteobacteria</taxon>
        <taxon>Burkholderiales</taxon>
        <taxon>Oxalobacteraceae</taxon>
        <taxon>Telluria group</taxon>
        <taxon>Rugamonas</taxon>
    </lineage>
</organism>
<evidence type="ECO:0000313" key="2">
    <source>
        <dbReference type="Proteomes" id="UP000566711"/>
    </source>
</evidence>
<dbReference type="SUPFAM" id="SSF53850">
    <property type="entry name" value="Periplasmic binding protein-like II"/>
    <property type="match status" value="1"/>
</dbReference>
<dbReference type="Proteomes" id="UP000566711">
    <property type="component" value="Unassembled WGS sequence"/>
</dbReference>
<evidence type="ECO:0008006" key="3">
    <source>
        <dbReference type="Google" id="ProtNLM"/>
    </source>
</evidence>
<reference evidence="1 2" key="1">
    <citation type="submission" date="2020-07" db="EMBL/GenBank/DDBJ databases">
        <title>Novel species isolated from subtropical streams in China.</title>
        <authorList>
            <person name="Lu H."/>
        </authorList>
    </citation>
    <scope>NUCLEOTIDE SEQUENCE [LARGE SCALE GENOMIC DNA]</scope>
    <source>
        <strain evidence="1 2">FT3S</strain>
    </source>
</reference>
<keyword evidence="2" id="KW-1185">Reference proteome</keyword>
<dbReference type="EMBL" id="JACEZS010000021">
    <property type="protein sequence ID" value="MBA5607735.1"/>
    <property type="molecule type" value="Genomic_DNA"/>
</dbReference>
<accession>A0A7W2EL22</accession>
<dbReference type="AlphaFoldDB" id="A0A7W2EL22"/>
<evidence type="ECO:0000313" key="1">
    <source>
        <dbReference type="EMBL" id="MBA5607735.1"/>
    </source>
</evidence>